<keyword evidence="2 3" id="KW-1133">Transmembrane helix</keyword>
<name>A0A3L8P1Z0_9ACTN</name>
<dbReference type="Gene3D" id="6.10.340.10">
    <property type="match status" value="1"/>
</dbReference>
<proteinExistence type="predicted"/>
<reference evidence="5 6" key="1">
    <citation type="submission" date="2018-10" db="EMBL/GenBank/DDBJ databases">
        <title>Marmoricola sp. 4Q3S-7 whole genome shotgun sequence.</title>
        <authorList>
            <person name="Li F."/>
        </authorList>
    </citation>
    <scope>NUCLEOTIDE SEQUENCE [LARGE SCALE GENOMIC DNA]</scope>
    <source>
        <strain evidence="5 6">4Q3S-7</strain>
    </source>
</reference>
<keyword evidence="1 3" id="KW-0812">Transmembrane</keyword>
<dbReference type="PANTHER" id="PTHR32089">
    <property type="entry name" value="METHYL-ACCEPTING CHEMOTAXIS PROTEIN MCPB"/>
    <property type="match status" value="1"/>
</dbReference>
<evidence type="ECO:0000256" key="1">
    <source>
        <dbReference type="ARBA" id="ARBA00022692"/>
    </source>
</evidence>
<feature type="non-terminal residue" evidence="5">
    <location>
        <position position="284"/>
    </location>
</feature>
<comment type="caution">
    <text evidence="5">The sequence shown here is derived from an EMBL/GenBank/DDBJ whole genome shotgun (WGS) entry which is preliminary data.</text>
</comment>
<protein>
    <submittedName>
        <fullName evidence="5">Methyl-accepting chemotaxis protein</fullName>
    </submittedName>
</protein>
<keyword evidence="6" id="KW-1185">Reference proteome</keyword>
<feature type="domain" description="HAMP" evidence="4">
    <location>
        <begin position="199"/>
        <end position="251"/>
    </location>
</feature>
<dbReference type="Pfam" id="PF12729">
    <property type="entry name" value="4HB_MCP_1"/>
    <property type="match status" value="1"/>
</dbReference>
<dbReference type="PANTHER" id="PTHR32089:SF112">
    <property type="entry name" value="LYSOZYME-LIKE PROTEIN-RELATED"/>
    <property type="match status" value="1"/>
</dbReference>
<dbReference type="InterPro" id="IPR003660">
    <property type="entry name" value="HAMP_dom"/>
</dbReference>
<dbReference type="Pfam" id="PF00672">
    <property type="entry name" value="HAMP"/>
    <property type="match status" value="1"/>
</dbReference>
<evidence type="ECO:0000313" key="6">
    <source>
        <dbReference type="Proteomes" id="UP000281708"/>
    </source>
</evidence>
<dbReference type="AlphaFoldDB" id="A0A3L8P1Z0"/>
<gene>
    <name evidence="5" type="ORF">D9V37_12755</name>
</gene>
<dbReference type="PROSITE" id="PS50885">
    <property type="entry name" value="HAMP"/>
    <property type="match status" value="1"/>
</dbReference>
<dbReference type="SUPFAM" id="SSF158472">
    <property type="entry name" value="HAMP domain-like"/>
    <property type="match status" value="1"/>
</dbReference>
<keyword evidence="3" id="KW-0472">Membrane</keyword>
<dbReference type="Proteomes" id="UP000281708">
    <property type="component" value="Unassembled WGS sequence"/>
</dbReference>
<dbReference type="SMART" id="SM00304">
    <property type="entry name" value="HAMP"/>
    <property type="match status" value="1"/>
</dbReference>
<feature type="transmembrane region" description="Helical" evidence="3">
    <location>
        <begin position="179"/>
        <end position="197"/>
    </location>
</feature>
<dbReference type="GO" id="GO:0016020">
    <property type="term" value="C:membrane"/>
    <property type="evidence" value="ECO:0007669"/>
    <property type="project" value="InterPro"/>
</dbReference>
<evidence type="ECO:0000259" key="4">
    <source>
        <dbReference type="PROSITE" id="PS50885"/>
    </source>
</evidence>
<evidence type="ECO:0000256" key="3">
    <source>
        <dbReference type="SAM" id="Phobius"/>
    </source>
</evidence>
<dbReference type="EMBL" id="RDBE01000007">
    <property type="protein sequence ID" value="RLV49396.1"/>
    <property type="molecule type" value="Genomic_DNA"/>
</dbReference>
<evidence type="ECO:0000256" key="2">
    <source>
        <dbReference type="ARBA" id="ARBA00022989"/>
    </source>
</evidence>
<sequence length="284" mass="29368">MGRRIAVIVTIAAVITLAVGVVALSAQASQAAKSDRVRKHLAAVSIAHELDTRSSELKVDALKAAAGDNPAQYKNDVADDTATATALLSKLRATVPDATDKADVTKLKGVFATYETTINGYIDTAVADPTSARSNVAAVQKANDAVDEALDREFASLQADADRASKQLDALQSSSRTTVVLAILVGLALLGGISFLISRSLVRPLRQAIDAVERLADGDLSLRLTETASGCTGDLQKAYNRAANQIHEVVSSVTGSADAVAAAAEELSANSQQIAAGAEETSVQ</sequence>
<accession>A0A3L8P1Z0</accession>
<dbReference type="CDD" id="cd06225">
    <property type="entry name" value="HAMP"/>
    <property type="match status" value="1"/>
</dbReference>
<dbReference type="InterPro" id="IPR024478">
    <property type="entry name" value="HlyB_4HB_MCP"/>
</dbReference>
<evidence type="ECO:0000313" key="5">
    <source>
        <dbReference type="EMBL" id="RLV49396.1"/>
    </source>
</evidence>
<dbReference type="GO" id="GO:0007165">
    <property type="term" value="P:signal transduction"/>
    <property type="evidence" value="ECO:0007669"/>
    <property type="project" value="InterPro"/>
</dbReference>
<organism evidence="5 6">
    <name type="scientific">Nocardioides mangrovicus</name>
    <dbReference type="NCBI Taxonomy" id="2478913"/>
    <lineage>
        <taxon>Bacteria</taxon>
        <taxon>Bacillati</taxon>
        <taxon>Actinomycetota</taxon>
        <taxon>Actinomycetes</taxon>
        <taxon>Propionibacteriales</taxon>
        <taxon>Nocardioidaceae</taxon>
        <taxon>Nocardioides</taxon>
    </lineage>
</organism>